<reference evidence="2 3" key="1">
    <citation type="journal article" date="2020" name="Nature">
        <title>Six reference-quality genomes reveal evolution of bat adaptations.</title>
        <authorList>
            <person name="Jebb D."/>
            <person name="Huang Z."/>
            <person name="Pippel M."/>
            <person name="Hughes G.M."/>
            <person name="Lavrichenko K."/>
            <person name="Devanna P."/>
            <person name="Winkler S."/>
            <person name="Jermiin L.S."/>
            <person name="Skirmuntt E.C."/>
            <person name="Katzourakis A."/>
            <person name="Burkitt-Gray L."/>
            <person name="Ray D.A."/>
            <person name="Sullivan K.A.M."/>
            <person name="Roscito J.G."/>
            <person name="Kirilenko B.M."/>
            <person name="Davalos L.M."/>
            <person name="Corthals A.P."/>
            <person name="Power M.L."/>
            <person name="Jones G."/>
            <person name="Ransome R.D."/>
            <person name="Dechmann D.K.N."/>
            <person name="Locatelli A.G."/>
            <person name="Puechmaille S.J."/>
            <person name="Fedrigo O."/>
            <person name="Jarvis E.D."/>
            <person name="Hiller M."/>
            <person name="Vernes S.C."/>
            <person name="Myers E.W."/>
            <person name="Teeling E.C."/>
        </authorList>
    </citation>
    <scope>NUCLEOTIDE SEQUENCE [LARGE SCALE GENOMIC DNA]</scope>
    <source>
        <strain evidence="2">MMolMol1</strain>
        <tissue evidence="2">Muscle</tissue>
    </source>
</reference>
<evidence type="ECO:0000256" key="1">
    <source>
        <dbReference type="SAM" id="Phobius"/>
    </source>
</evidence>
<keyword evidence="1" id="KW-0472">Membrane</keyword>
<dbReference type="InParanoid" id="A0A7J8F9R8"/>
<proteinExistence type="predicted"/>
<dbReference type="AlphaFoldDB" id="A0A7J8F9R8"/>
<keyword evidence="1" id="KW-0812">Transmembrane</keyword>
<keyword evidence="3" id="KW-1185">Reference proteome</keyword>
<dbReference type="EMBL" id="JACASF010000012">
    <property type="protein sequence ID" value="KAF6444321.1"/>
    <property type="molecule type" value="Genomic_DNA"/>
</dbReference>
<protein>
    <submittedName>
        <fullName evidence="2">Uncharacterized protein</fullName>
    </submittedName>
</protein>
<keyword evidence="1" id="KW-1133">Transmembrane helix</keyword>
<accession>A0A7J8F9R8</accession>
<evidence type="ECO:0000313" key="3">
    <source>
        <dbReference type="Proteomes" id="UP000550707"/>
    </source>
</evidence>
<comment type="caution">
    <text evidence="2">The sequence shown here is derived from an EMBL/GenBank/DDBJ whole genome shotgun (WGS) entry which is preliminary data.</text>
</comment>
<name>A0A7J8F9R8_MOLMO</name>
<dbReference type="Proteomes" id="UP000550707">
    <property type="component" value="Unassembled WGS sequence"/>
</dbReference>
<sequence length="125" mass="14157">MSSKAMGEGILVSPLKLTTSWTTIIQPRIPCSTQTWLRGARMETSEGCLVPSTVKYVDLTSMKKAPSGISELSLEAPVVEMLTILGFFCFGLLFFFIFYPHPRTFFFFFLIFCSDRVGGREREKH</sequence>
<organism evidence="2 3">
    <name type="scientific">Molossus molossus</name>
    <name type="common">Pallas' mastiff bat</name>
    <name type="synonym">Vespertilio molossus</name>
    <dbReference type="NCBI Taxonomy" id="27622"/>
    <lineage>
        <taxon>Eukaryota</taxon>
        <taxon>Metazoa</taxon>
        <taxon>Chordata</taxon>
        <taxon>Craniata</taxon>
        <taxon>Vertebrata</taxon>
        <taxon>Euteleostomi</taxon>
        <taxon>Mammalia</taxon>
        <taxon>Eutheria</taxon>
        <taxon>Laurasiatheria</taxon>
        <taxon>Chiroptera</taxon>
        <taxon>Yangochiroptera</taxon>
        <taxon>Molossidae</taxon>
        <taxon>Molossus</taxon>
    </lineage>
</organism>
<evidence type="ECO:0000313" key="2">
    <source>
        <dbReference type="EMBL" id="KAF6444321.1"/>
    </source>
</evidence>
<feature type="transmembrane region" description="Helical" evidence="1">
    <location>
        <begin position="81"/>
        <end position="99"/>
    </location>
</feature>
<gene>
    <name evidence="2" type="ORF">HJG59_008612</name>
</gene>